<gene>
    <name evidence="6" type="ORF">AVDCRST_MAG76-3219</name>
</gene>
<dbReference type="FunFam" id="3.40.50.300:FF:000640">
    <property type="entry name" value="MoxR family ATPase"/>
    <property type="match status" value="1"/>
</dbReference>
<dbReference type="PIRSF" id="PIRSF002849">
    <property type="entry name" value="AAA_ATPase_chaperone_MoxR_prd"/>
    <property type="match status" value="1"/>
</dbReference>
<dbReference type="GO" id="GO:0016887">
    <property type="term" value="F:ATP hydrolysis activity"/>
    <property type="evidence" value="ECO:0007669"/>
    <property type="project" value="InterPro"/>
</dbReference>
<dbReference type="PANTHER" id="PTHR42759:SF5">
    <property type="entry name" value="METHANOL DEHYDROGENASE REGULATOR"/>
    <property type="match status" value="1"/>
</dbReference>
<comment type="similarity">
    <text evidence="3">Belongs to the MoxR family.</text>
</comment>
<dbReference type="CDD" id="cd00009">
    <property type="entry name" value="AAA"/>
    <property type="match status" value="1"/>
</dbReference>
<organism evidence="6">
    <name type="scientific">uncultured Acidimicrobiales bacterium</name>
    <dbReference type="NCBI Taxonomy" id="310071"/>
    <lineage>
        <taxon>Bacteria</taxon>
        <taxon>Bacillati</taxon>
        <taxon>Actinomycetota</taxon>
        <taxon>Acidimicrobiia</taxon>
        <taxon>Acidimicrobiales</taxon>
        <taxon>environmental samples</taxon>
    </lineage>
</organism>
<evidence type="ECO:0000256" key="2">
    <source>
        <dbReference type="ARBA" id="ARBA00022840"/>
    </source>
</evidence>
<dbReference type="PANTHER" id="PTHR42759">
    <property type="entry name" value="MOXR FAMILY PROTEIN"/>
    <property type="match status" value="1"/>
</dbReference>
<dbReference type="InterPro" id="IPR041628">
    <property type="entry name" value="ChlI/MoxR_AAA_lid"/>
</dbReference>
<dbReference type="InterPro" id="IPR011703">
    <property type="entry name" value="ATPase_AAA-3"/>
</dbReference>
<dbReference type="InterPro" id="IPR050764">
    <property type="entry name" value="CbbQ/NirQ/NorQ/GpvN"/>
</dbReference>
<evidence type="ECO:0000313" key="6">
    <source>
        <dbReference type="EMBL" id="CAA9268382.1"/>
    </source>
</evidence>
<evidence type="ECO:0000256" key="3">
    <source>
        <dbReference type="ARBA" id="ARBA00061607"/>
    </source>
</evidence>
<dbReference type="EMBL" id="CADCSZ010000196">
    <property type="protein sequence ID" value="CAA9268382.1"/>
    <property type="molecule type" value="Genomic_DNA"/>
</dbReference>
<evidence type="ECO:0000259" key="5">
    <source>
        <dbReference type="Pfam" id="PF17863"/>
    </source>
</evidence>
<keyword evidence="1" id="KW-0547">Nucleotide-binding</keyword>
<dbReference type="GO" id="GO:0005524">
    <property type="term" value="F:ATP binding"/>
    <property type="evidence" value="ECO:0007669"/>
    <property type="project" value="UniProtKB-KW"/>
</dbReference>
<protein>
    <submittedName>
        <fullName evidence="6">FIG022979: MoxR-like ATPases</fullName>
    </submittedName>
</protein>
<evidence type="ECO:0000259" key="4">
    <source>
        <dbReference type="Pfam" id="PF07726"/>
    </source>
</evidence>
<dbReference type="Pfam" id="PF17863">
    <property type="entry name" value="AAA_lid_2"/>
    <property type="match status" value="1"/>
</dbReference>
<proteinExistence type="inferred from homology"/>
<sequence length="339" mass="35845">MAATDLAAGNLKSVASRMRGRSSMTVDAFAANVQAIVGNVEQVIQGKSDAILMAALCLLAEGHLLIEDVPGTGKTSLAKALAASLGGKWNRIQFTPDLLPSDVTGVTVYSRVTSSFEFRPGGIFANVVLGDEINRASPKTQSALLEAMEERTVTVDATSYVLPSPFMVIATQNPVEHEGTYPLPEAQLDRFLLKIAMGYPSRSAEIEMLGAHAGNDPMANVEPVMTTDDIEDMIDLSRTIHMAPSLKGYVVDLAAATRRHPGLALGMSPRACLSLQRAARARAASLGRDYVVPDDLKALSGAVLEHRLVLTPEASLGGASTADVLVQCLARVPVPTTRA</sequence>
<dbReference type="SUPFAM" id="SSF52540">
    <property type="entry name" value="P-loop containing nucleoside triphosphate hydrolases"/>
    <property type="match status" value="1"/>
</dbReference>
<dbReference type="Gene3D" id="1.10.8.80">
    <property type="entry name" value="Magnesium chelatase subunit I, C-Terminal domain"/>
    <property type="match status" value="1"/>
</dbReference>
<name>A0A6J4J250_9ACTN</name>
<feature type="domain" description="ATPase AAA-3" evidence="4">
    <location>
        <begin position="63"/>
        <end position="193"/>
    </location>
</feature>
<keyword evidence="2" id="KW-0067">ATP-binding</keyword>
<dbReference type="Pfam" id="PF07726">
    <property type="entry name" value="AAA_3"/>
    <property type="match status" value="1"/>
</dbReference>
<evidence type="ECO:0000256" key="1">
    <source>
        <dbReference type="ARBA" id="ARBA00022741"/>
    </source>
</evidence>
<dbReference type="Gene3D" id="3.40.50.300">
    <property type="entry name" value="P-loop containing nucleotide triphosphate hydrolases"/>
    <property type="match status" value="1"/>
</dbReference>
<feature type="domain" description="ChlI/MoxR AAA lid" evidence="5">
    <location>
        <begin position="256"/>
        <end position="323"/>
    </location>
</feature>
<accession>A0A6J4J250</accession>
<dbReference type="AlphaFoldDB" id="A0A6J4J250"/>
<reference evidence="6" key="1">
    <citation type="submission" date="2020-02" db="EMBL/GenBank/DDBJ databases">
        <authorList>
            <person name="Meier V. D."/>
        </authorList>
    </citation>
    <scope>NUCLEOTIDE SEQUENCE</scope>
    <source>
        <strain evidence="6">AVDCRST_MAG76</strain>
    </source>
</reference>
<dbReference type="InterPro" id="IPR027417">
    <property type="entry name" value="P-loop_NTPase"/>
</dbReference>